<dbReference type="AlphaFoldDB" id="A0A1I5WPZ0"/>
<dbReference type="EMBL" id="FOXO01000024">
    <property type="protein sequence ID" value="SFQ21578.1"/>
    <property type="molecule type" value="Genomic_DNA"/>
</dbReference>
<keyword evidence="3" id="KW-1185">Reference proteome</keyword>
<evidence type="ECO:0000256" key="1">
    <source>
        <dbReference type="SAM" id="Phobius"/>
    </source>
</evidence>
<keyword evidence="1" id="KW-0812">Transmembrane</keyword>
<protein>
    <recommendedName>
        <fullName evidence="4">TadE-like protein</fullName>
    </recommendedName>
</protein>
<evidence type="ECO:0000313" key="3">
    <source>
        <dbReference type="Proteomes" id="UP000182624"/>
    </source>
</evidence>
<reference evidence="3" key="1">
    <citation type="submission" date="2016-10" db="EMBL/GenBank/DDBJ databases">
        <authorList>
            <person name="Varghese N."/>
            <person name="Submissions S."/>
        </authorList>
    </citation>
    <scope>NUCLEOTIDE SEQUENCE [LARGE SCALE GENOMIC DNA]</scope>
    <source>
        <strain evidence="3">P18</strain>
    </source>
</reference>
<evidence type="ECO:0008006" key="4">
    <source>
        <dbReference type="Google" id="ProtNLM"/>
    </source>
</evidence>
<dbReference type="Proteomes" id="UP000182624">
    <property type="component" value="Unassembled WGS sequence"/>
</dbReference>
<sequence length="309" mass="34336">MDMAQQSIGSTAMRSNTGRIGAAKGTSYKKIKRIIKSLLQVIRKGVPLTASMTLEASIALPLFLFFFANILMLFNIVKIQCDIEAALHQTGSEMMLLAFDEKNAEQFIGAENTGLSTAVGAVSTLYAKNNVENYLGEELKKGIVSDGEISFLSSRILQGNDYIDIVAAYKVKPMIPIVGFNEFPVEGRFFGHAWTGYDLEGEQGECSFEEEMVYVTEHGEVYHRDINCKYLKLSTRSIDFDGIKNARNEDGSKYYPCEYCGQQVKRGNVFITDYGNRYHSKVDCPGLKRKIYTIPISEVGGRHPCSGCG</sequence>
<accession>A0A1I5WPZ0</accession>
<name>A0A1I5WPZ0_9FIRM</name>
<keyword evidence="1" id="KW-0472">Membrane</keyword>
<proteinExistence type="predicted"/>
<feature type="transmembrane region" description="Helical" evidence="1">
    <location>
        <begin position="58"/>
        <end position="77"/>
    </location>
</feature>
<organism evidence="2 3">
    <name type="scientific">Butyrivibrio proteoclasticus</name>
    <dbReference type="NCBI Taxonomy" id="43305"/>
    <lineage>
        <taxon>Bacteria</taxon>
        <taxon>Bacillati</taxon>
        <taxon>Bacillota</taxon>
        <taxon>Clostridia</taxon>
        <taxon>Lachnospirales</taxon>
        <taxon>Lachnospiraceae</taxon>
        <taxon>Butyrivibrio</taxon>
    </lineage>
</organism>
<keyword evidence="1" id="KW-1133">Transmembrane helix</keyword>
<evidence type="ECO:0000313" key="2">
    <source>
        <dbReference type="EMBL" id="SFQ21578.1"/>
    </source>
</evidence>
<gene>
    <name evidence="2" type="ORF">SAMN04487928_12422</name>
</gene>